<keyword evidence="1" id="KW-0812">Transmembrane</keyword>
<accession>A0A5B8IUK9</accession>
<feature type="transmembrane region" description="Helical" evidence="1">
    <location>
        <begin position="62"/>
        <end position="81"/>
    </location>
</feature>
<keyword evidence="1" id="KW-0472">Membrane</keyword>
<dbReference type="AlphaFoldDB" id="A0A5B8IUK9"/>
<keyword evidence="1" id="KW-1133">Transmembrane helix</keyword>
<dbReference type="KEGG" id="lit:FPZ52_05345"/>
<evidence type="ECO:0000313" key="2">
    <source>
        <dbReference type="EMBL" id="QDY69113.1"/>
    </source>
</evidence>
<proteinExistence type="predicted"/>
<evidence type="ECO:0000313" key="3">
    <source>
        <dbReference type="Proteomes" id="UP000318483"/>
    </source>
</evidence>
<dbReference type="OrthoDB" id="8479738at2"/>
<reference evidence="2 3" key="1">
    <citation type="submission" date="2019-07" db="EMBL/GenBank/DDBJ databases">
        <title>Litoreibacter alkalisoli sp. nov., isolated from saline-alkaline soil.</title>
        <authorList>
            <person name="Wang S."/>
            <person name="Xu L."/>
            <person name="Xing Y.-T."/>
            <person name="Sun J.-Q."/>
        </authorList>
    </citation>
    <scope>NUCLEOTIDE SEQUENCE [LARGE SCALE GENOMIC DNA]</scope>
    <source>
        <strain evidence="2 3">LN3S51</strain>
    </source>
</reference>
<dbReference type="Proteomes" id="UP000318483">
    <property type="component" value="Chromosome"/>
</dbReference>
<dbReference type="EMBL" id="CP042261">
    <property type="protein sequence ID" value="QDY69113.1"/>
    <property type="molecule type" value="Genomic_DNA"/>
</dbReference>
<protein>
    <submittedName>
        <fullName evidence="2">Uncharacterized protein</fullName>
    </submittedName>
</protein>
<sequence length="82" mass="9134">MAVTDTRHRFNRPTRVLFAIPVLGWILRDVMAGDDSNIYYALAAFLCGWLCAIILFGYPAIIIPALMLVPTMFALLVTITFG</sequence>
<name>A0A5B8IUK9_9RHOB</name>
<dbReference type="RefSeq" id="WP_146364414.1">
    <property type="nucleotide sequence ID" value="NZ_CP042261.1"/>
</dbReference>
<gene>
    <name evidence="2" type="ORF">FPZ52_05345</name>
</gene>
<organism evidence="2 3">
    <name type="scientific">Qingshengfaniella alkalisoli</name>
    <dbReference type="NCBI Taxonomy" id="2599296"/>
    <lineage>
        <taxon>Bacteria</taxon>
        <taxon>Pseudomonadati</taxon>
        <taxon>Pseudomonadota</taxon>
        <taxon>Alphaproteobacteria</taxon>
        <taxon>Rhodobacterales</taxon>
        <taxon>Paracoccaceae</taxon>
        <taxon>Qingshengfaniella</taxon>
    </lineage>
</organism>
<feature type="transmembrane region" description="Helical" evidence="1">
    <location>
        <begin position="38"/>
        <end position="56"/>
    </location>
</feature>
<evidence type="ECO:0000256" key="1">
    <source>
        <dbReference type="SAM" id="Phobius"/>
    </source>
</evidence>
<keyword evidence="3" id="KW-1185">Reference proteome</keyword>